<accession>A0A1Q3AM05</accession>
<dbReference type="GO" id="GO:0032259">
    <property type="term" value="P:methylation"/>
    <property type="evidence" value="ECO:0007669"/>
    <property type="project" value="UniProtKB-KW"/>
</dbReference>
<protein>
    <submittedName>
        <fullName evidence="5">Methyltransf_7 domain-containing protein</fullName>
    </submittedName>
</protein>
<dbReference type="Gene3D" id="3.40.50.150">
    <property type="entry name" value="Vaccinia Virus protein VP39"/>
    <property type="match status" value="1"/>
</dbReference>
<dbReference type="Pfam" id="PF03492">
    <property type="entry name" value="Methyltransf_7"/>
    <property type="match status" value="1"/>
</dbReference>
<comment type="caution">
    <text evidence="5">The sequence shown here is derived from an EMBL/GenBank/DDBJ whole genome shotgun (WGS) entry which is preliminary data.</text>
</comment>
<dbReference type="InParanoid" id="A0A1Q3AM05"/>
<evidence type="ECO:0000313" key="5">
    <source>
        <dbReference type="EMBL" id="GAV56779.1"/>
    </source>
</evidence>
<keyword evidence="1" id="KW-0489">Methyltransferase</keyword>
<organism evidence="5 6">
    <name type="scientific">Cephalotus follicularis</name>
    <name type="common">Albany pitcher plant</name>
    <dbReference type="NCBI Taxonomy" id="3775"/>
    <lineage>
        <taxon>Eukaryota</taxon>
        <taxon>Viridiplantae</taxon>
        <taxon>Streptophyta</taxon>
        <taxon>Embryophyta</taxon>
        <taxon>Tracheophyta</taxon>
        <taxon>Spermatophyta</taxon>
        <taxon>Magnoliopsida</taxon>
        <taxon>eudicotyledons</taxon>
        <taxon>Gunneridae</taxon>
        <taxon>Pentapetalae</taxon>
        <taxon>rosids</taxon>
        <taxon>fabids</taxon>
        <taxon>Oxalidales</taxon>
        <taxon>Cephalotaceae</taxon>
        <taxon>Cephalotus</taxon>
    </lineage>
</organism>
<dbReference type="GO" id="GO:0046872">
    <property type="term" value="F:metal ion binding"/>
    <property type="evidence" value="ECO:0007669"/>
    <property type="project" value="UniProtKB-KW"/>
</dbReference>
<dbReference type="Proteomes" id="UP000187406">
    <property type="component" value="Unassembled WGS sequence"/>
</dbReference>
<dbReference type="InterPro" id="IPR029063">
    <property type="entry name" value="SAM-dependent_MTases_sf"/>
</dbReference>
<keyword evidence="2" id="KW-0808">Transferase</keyword>
<evidence type="ECO:0000256" key="2">
    <source>
        <dbReference type="ARBA" id="ARBA00022679"/>
    </source>
</evidence>
<evidence type="ECO:0000313" key="6">
    <source>
        <dbReference type="Proteomes" id="UP000187406"/>
    </source>
</evidence>
<proteinExistence type="predicted"/>
<reference evidence="6" key="1">
    <citation type="submission" date="2016-04" db="EMBL/GenBank/DDBJ databases">
        <title>Cephalotus genome sequencing.</title>
        <authorList>
            <person name="Fukushima K."/>
            <person name="Hasebe M."/>
            <person name="Fang X."/>
        </authorList>
    </citation>
    <scope>NUCLEOTIDE SEQUENCE [LARGE SCALE GENOMIC DNA]</scope>
    <source>
        <strain evidence="6">cv. St1</strain>
    </source>
</reference>
<dbReference type="AlphaFoldDB" id="A0A1Q3AM05"/>
<dbReference type="GO" id="GO:0008168">
    <property type="term" value="F:methyltransferase activity"/>
    <property type="evidence" value="ECO:0007669"/>
    <property type="project" value="UniProtKB-KW"/>
</dbReference>
<sequence length="354" mass="39770">MDKKESIFMNKGDGENSFAKNSAYTQTVVFKTKPLLESALQSLFTKDFFTCKLLNVADLGCSSNPSAYALMSTVIENVRLKCRELNCQVPEIQFYLNDLVGNDFNTLFNGLSTFDQKGVSCFVMAAPGSFHGRLFPRNTMDLIHSSYSVHWLSQAPSLTSKEGLPLNKGKMYISKTSPPAVSKAYLAQFQEDFILFLKSRSQEVVSNGVMVLTLHGRQSPDPSSKQSCYLWDLLADATAHMISLGLVEESKLDSFNVPYYIPSQEELQNLVDGEGSFATEHMDTFTLLIGDKNIWPIWELTAKNIRSFTEPMMSNHFGEAIMDKLYNRLTHLLVEDLAKESPFTISIIVVLRKK</sequence>
<name>A0A1Q3AM05_CEPFO</name>
<gene>
    <name evidence="5" type="ORF">CFOL_v3_00321</name>
</gene>
<keyword evidence="6" id="KW-1185">Reference proteome</keyword>
<keyword evidence="3" id="KW-0479">Metal-binding</keyword>
<dbReference type="InterPro" id="IPR005299">
    <property type="entry name" value="MeTrfase_7"/>
</dbReference>
<dbReference type="Gene3D" id="1.10.1200.270">
    <property type="entry name" value="Methyltransferase, alpha-helical capping domain"/>
    <property type="match status" value="1"/>
</dbReference>
<evidence type="ECO:0000256" key="4">
    <source>
        <dbReference type="ARBA" id="ARBA00022842"/>
    </source>
</evidence>
<dbReference type="InterPro" id="IPR042086">
    <property type="entry name" value="MeTrfase_capping"/>
</dbReference>
<dbReference type="OrthoDB" id="1523883at2759"/>
<evidence type="ECO:0000256" key="3">
    <source>
        <dbReference type="ARBA" id="ARBA00022723"/>
    </source>
</evidence>
<dbReference type="SUPFAM" id="SSF53335">
    <property type="entry name" value="S-adenosyl-L-methionine-dependent methyltransferases"/>
    <property type="match status" value="1"/>
</dbReference>
<evidence type="ECO:0000256" key="1">
    <source>
        <dbReference type="ARBA" id="ARBA00022603"/>
    </source>
</evidence>
<dbReference type="PANTHER" id="PTHR31009">
    <property type="entry name" value="S-ADENOSYL-L-METHIONINE:CARBOXYL METHYLTRANSFERASE FAMILY PROTEIN"/>
    <property type="match status" value="1"/>
</dbReference>
<dbReference type="EMBL" id="BDDD01000006">
    <property type="protein sequence ID" value="GAV56779.1"/>
    <property type="molecule type" value="Genomic_DNA"/>
</dbReference>
<keyword evidence="4" id="KW-0460">Magnesium</keyword>